<keyword evidence="2" id="KW-1185">Reference proteome</keyword>
<evidence type="ECO:0000313" key="1">
    <source>
        <dbReference type="EMBL" id="ODA08268.1"/>
    </source>
</evidence>
<gene>
    <name evidence="1" type="ORF">A7312_27770</name>
</gene>
<sequence length="139" mass="16653">MIKGIRDGVSNLIKWFPIIWNDRDFDQAYLYKIIHRKLENMEEFFESKHTFSVEAPQVAKEIQEAREKLGRVITDEHHCQVDINTEEFMNVNSGRFEVDRENPRYIEWMTATDKAEEKTTEDLRDSLRIIGEKSQGWWD</sequence>
<organism evidence="1 2">
    <name type="scientific">Paenibacillus polymyxa</name>
    <name type="common">Bacillus polymyxa</name>
    <dbReference type="NCBI Taxonomy" id="1406"/>
    <lineage>
        <taxon>Bacteria</taxon>
        <taxon>Bacillati</taxon>
        <taxon>Bacillota</taxon>
        <taxon>Bacilli</taxon>
        <taxon>Bacillales</taxon>
        <taxon>Paenibacillaceae</taxon>
        <taxon>Paenibacillus</taxon>
    </lineage>
</organism>
<proteinExistence type="predicted"/>
<protein>
    <submittedName>
        <fullName evidence="1">Uncharacterized protein</fullName>
    </submittedName>
</protein>
<comment type="caution">
    <text evidence="1">The sequence shown here is derived from an EMBL/GenBank/DDBJ whole genome shotgun (WGS) entry which is preliminary data.</text>
</comment>
<dbReference type="EMBL" id="LYND01000132">
    <property type="protein sequence ID" value="ODA08268.1"/>
    <property type="molecule type" value="Genomic_DNA"/>
</dbReference>
<dbReference type="Proteomes" id="UP000094974">
    <property type="component" value="Unassembled WGS sequence"/>
</dbReference>
<dbReference type="RefSeq" id="WP_068940430.1">
    <property type="nucleotide sequence ID" value="NZ_LYND01000132.1"/>
</dbReference>
<reference evidence="2" key="1">
    <citation type="submission" date="2016-05" db="EMBL/GenBank/DDBJ databases">
        <title>Whole genome shotgun sequencing of cultured foodborne pathogen.</title>
        <authorList>
            <person name="Zheng J."/>
            <person name="Timme R."/>
            <person name="Allard M."/>
            <person name="Strain E."/>
            <person name="Luo Y."/>
            <person name="Brown E."/>
        </authorList>
    </citation>
    <scope>NUCLEOTIDE SEQUENCE [LARGE SCALE GENOMIC DNA]</scope>
    <source>
        <strain evidence="2">CFSAN034343</strain>
    </source>
</reference>
<evidence type="ECO:0000313" key="2">
    <source>
        <dbReference type="Proteomes" id="UP000094974"/>
    </source>
</evidence>
<name>A0ABX2ZAC4_PAEPO</name>
<accession>A0ABX2ZAC4</accession>